<protein>
    <submittedName>
        <fullName evidence="1">Alkaline phosphatase family protein</fullName>
    </submittedName>
</protein>
<evidence type="ECO:0000313" key="2">
    <source>
        <dbReference type="Proteomes" id="UP001329915"/>
    </source>
</evidence>
<dbReference type="Pfam" id="PF01663">
    <property type="entry name" value="Phosphodiest"/>
    <property type="match status" value="1"/>
</dbReference>
<accession>A0AAU0UPF3</accession>
<dbReference type="InterPro" id="IPR017850">
    <property type="entry name" value="Alkaline_phosphatase_core_sf"/>
</dbReference>
<proteinExistence type="predicted"/>
<dbReference type="GO" id="GO:0016787">
    <property type="term" value="F:hydrolase activity"/>
    <property type="evidence" value="ECO:0007669"/>
    <property type="project" value="UniProtKB-ARBA"/>
</dbReference>
<dbReference type="Proteomes" id="UP001329915">
    <property type="component" value="Chromosome"/>
</dbReference>
<name>A0AAU0UPF3_9FIRM</name>
<gene>
    <name evidence="1" type="ORF">MFMK1_001891</name>
</gene>
<dbReference type="PANTHER" id="PTHR10151:SF120">
    <property type="entry name" value="BIS(5'-ADENOSYL)-TRIPHOSPHATASE"/>
    <property type="match status" value="1"/>
</dbReference>
<reference evidence="1 2" key="1">
    <citation type="submission" date="2023-04" db="EMBL/GenBank/DDBJ databases">
        <authorList>
            <person name="Hsu D."/>
        </authorList>
    </citation>
    <scope>NUCLEOTIDE SEQUENCE [LARGE SCALE GENOMIC DNA]</scope>
    <source>
        <strain evidence="1 2">MK1</strain>
    </source>
</reference>
<dbReference type="PANTHER" id="PTHR10151">
    <property type="entry name" value="ECTONUCLEOTIDE PYROPHOSPHATASE/PHOSPHODIESTERASE"/>
    <property type="match status" value="1"/>
</dbReference>
<sequence length="499" mass="56309">MEKKVVLCVIDSFNPIVLEDCFRRDWVPALQFLRNNGFYHKDCVSVFPTMTPTAAASIATGHHPDRHGIGGFIWYHPTEKRIVNYGATPMAIKQIGAKQVIKELIYNLNTRHLSPSIPTLYEALNSQGVSSGCINFFVNRGYHSYDAVIPFSLRLLTRFQLKTQSIKGPDELILGKVVCPKWLNPKGAPAAPWNKFGVNDLFSGYALKEMIKKDRLPSFTLAYFPDTDAMAHDHGPMRTHKSIRRVDRQLAGVLNLFGSWDKALEEIAFIVVGDHSQTLIGKSRRHLIDLVEKFDKLDQLRLGSRHQNETLAISPNERMAIVNFPTGDTVIRETVIRILARDYRISQVMWKQGDEYRVVQGGSGRKLAFKPGGNYWDRYNQDWSWHGDLKVLDMRLQDCQLVDGDYPNAFYRVKAALESSPGAVFLSALPGYEFKGEHAPLHPGGGSHGSLHKEDSLVPLIIAGLEKDISNPRITSFMSYLTDHFAVKLEHPQKLKTVT</sequence>
<dbReference type="AlphaFoldDB" id="A0AAU0UPF3"/>
<dbReference type="InterPro" id="IPR002591">
    <property type="entry name" value="Phosphodiest/P_Trfase"/>
</dbReference>
<dbReference type="KEGG" id="dbc:MFMK1_001891"/>
<dbReference type="EMBL" id="CP121694">
    <property type="protein sequence ID" value="WRO22070.1"/>
    <property type="molecule type" value="Genomic_DNA"/>
</dbReference>
<dbReference type="RefSeq" id="WP_366921491.1">
    <property type="nucleotide sequence ID" value="NZ_CP121694.1"/>
</dbReference>
<organism evidence="1 2">
    <name type="scientific">Metallumcola ferriviriculae</name>
    <dbReference type="NCBI Taxonomy" id="3039180"/>
    <lineage>
        <taxon>Bacteria</taxon>
        <taxon>Bacillati</taxon>
        <taxon>Bacillota</taxon>
        <taxon>Clostridia</taxon>
        <taxon>Neomoorellales</taxon>
        <taxon>Desulfitibacteraceae</taxon>
        <taxon>Metallumcola</taxon>
    </lineage>
</organism>
<keyword evidence="2" id="KW-1185">Reference proteome</keyword>
<evidence type="ECO:0000313" key="1">
    <source>
        <dbReference type="EMBL" id="WRO22070.1"/>
    </source>
</evidence>
<dbReference type="SUPFAM" id="SSF53649">
    <property type="entry name" value="Alkaline phosphatase-like"/>
    <property type="match status" value="1"/>
</dbReference>
<dbReference type="Gene3D" id="3.40.720.10">
    <property type="entry name" value="Alkaline Phosphatase, subunit A"/>
    <property type="match status" value="1"/>
</dbReference>